<dbReference type="SMART" id="SM00320">
    <property type="entry name" value="WD40"/>
    <property type="match status" value="2"/>
</dbReference>
<keyword evidence="3" id="KW-0677">Repeat</keyword>
<proteinExistence type="inferred from homology"/>
<feature type="region of interest" description="Disordered" evidence="5">
    <location>
        <begin position="903"/>
        <end position="932"/>
    </location>
</feature>
<dbReference type="InterPro" id="IPR036322">
    <property type="entry name" value="WD40_repeat_dom_sf"/>
</dbReference>
<feature type="compositionally biased region" description="Low complexity" evidence="5">
    <location>
        <begin position="907"/>
        <end position="925"/>
    </location>
</feature>
<keyword evidence="2" id="KW-0853">WD repeat</keyword>
<evidence type="ECO:0000313" key="7">
    <source>
        <dbReference type="EMBL" id="OUS48608.1"/>
    </source>
</evidence>
<dbReference type="Proteomes" id="UP000195557">
    <property type="component" value="Unassembled WGS sequence"/>
</dbReference>
<sequence length="1012" mass="108996">MWACAKLATRLDESGKESDDDFVKLTARAMQALMRRMVEFESGIVDARGASGTLWAAATCGRTRCGNELDDVAMRRAVNDAATRLTSYASKANGQDAANALWGAAKLRKTLDETCATTLANALAESADAKMEEISIALWAFGTFAGDGWKGAVSASVPLVRRAKDMAKKRPKDWSAQAIANAAWACGKLATSDPNHNLSDAKSLVGALLKIAKDTKNLSAQGFAHVLQAAGAVVLDDRLLPDCAKFTYEGLRSRSAQITGADLACVSETTEILRLHTSISHGEKLLAEIKGAIERGLNAFDWQTIGRLDVIVDGIFGTSVASTLHEALRKRGLAACEDVNASRMDTERGSADALLAQSIAAPVDEASSAALVVDDGHRLVTKRLRRIGWSVTNWQRFSRGEHSKGTCWPELPPNGDFFAAAVVRLPPTKASLAMVLHAVAASVRFGAPVWIHGAVTEGLRAVIPDLPTGLFERARLTMRDAEHGVVLCHRSSTQPDKKGKELKKWREKKTLDLSDVVGKTSAVSWISYPGLFAGGGLDVMTDLLLRRVLPTLNKKSKLSVLDYCSGNGVIASAVRLVAKNDKNSSFDLILSNPPVHLGLQVDFLTLRDFLSGAGARLAPDGVAYFVAQRYVPCAALAGDDLNLPKLNEKMNSENESELSVSYNQDGACFACARSNAREGGFTVYNVSPFRETFGRRFRDGGVGTTEMLFRCNILALVGGGREPKFSPNKVMIWDDHQGRCIGELVFKVPVRGVRLRRDKVVVALAHKIFVYNFSDLRLEQQMDTATNESGLCVISPTTERTVLACPGLNKGQVRVELFDLGTTKFIAAHETALACLGLSADGSLLATASEKGTLIRVFDTHTASLLHEFRRGSDRARVYSLAFSPKKNLLGATSDKGTVHVFKIPDRPSASSTSATASPAPASRPNGTASPATDFAKRFLPKYFTAETRSRAQYRLPSAARSLVTFPAADPDTCVVVSDSGEYSRLVFDLDRGGEMSLVERHDFSAAAPARA</sequence>
<dbReference type="InterPro" id="IPR029063">
    <property type="entry name" value="SAM-dependent_MTases_sf"/>
</dbReference>
<gene>
    <name evidence="7" type="ORF">BE221DRAFT_203756</name>
</gene>
<evidence type="ECO:0000256" key="5">
    <source>
        <dbReference type="SAM" id="MobiDB-lite"/>
    </source>
</evidence>
<dbReference type="SUPFAM" id="SSF53335">
    <property type="entry name" value="S-adenosyl-L-methionine-dependent methyltransferases"/>
    <property type="match status" value="1"/>
</dbReference>
<dbReference type="InterPro" id="IPR015943">
    <property type="entry name" value="WD40/YVTN_repeat-like_dom_sf"/>
</dbReference>
<accession>A0A1Y5IGB2</accession>
<dbReference type="InterPro" id="IPR048720">
    <property type="entry name" value="PROPPIN"/>
</dbReference>
<dbReference type="EMBL" id="KZ155774">
    <property type="protein sequence ID" value="OUS48608.1"/>
    <property type="molecule type" value="Genomic_DNA"/>
</dbReference>
<evidence type="ECO:0000259" key="6">
    <source>
        <dbReference type="Pfam" id="PF05175"/>
    </source>
</evidence>
<reference evidence="7" key="1">
    <citation type="submission" date="2017-04" db="EMBL/GenBank/DDBJ databases">
        <title>Population genomics of picophytoplankton unveils novel chromosome hypervariability.</title>
        <authorList>
            <consortium name="DOE Joint Genome Institute"/>
            <person name="Blanc-Mathieu R."/>
            <person name="Krasovec M."/>
            <person name="Hebrard M."/>
            <person name="Yau S."/>
            <person name="Desgranges E."/>
            <person name="Martin J."/>
            <person name="Schackwitz W."/>
            <person name="Kuo A."/>
            <person name="Salin G."/>
            <person name="Donnadieu C."/>
            <person name="Desdevises Y."/>
            <person name="Sanchez-Ferandin S."/>
            <person name="Moreau H."/>
            <person name="Rivals E."/>
            <person name="Grigoriev I.V."/>
            <person name="Grimsley N."/>
            <person name="Eyre-Walker A."/>
            <person name="Piganeau G."/>
        </authorList>
    </citation>
    <scope>NUCLEOTIDE SEQUENCE [LARGE SCALE GENOMIC DNA]</scope>
    <source>
        <strain evidence="7">RCC 1115</strain>
    </source>
</reference>
<dbReference type="Pfam" id="PF21032">
    <property type="entry name" value="PROPPIN"/>
    <property type="match status" value="1"/>
</dbReference>
<dbReference type="GO" id="GO:0034045">
    <property type="term" value="C:phagophore assembly site membrane"/>
    <property type="evidence" value="ECO:0007669"/>
    <property type="project" value="UniProtKB-SubCell"/>
</dbReference>
<dbReference type="SUPFAM" id="SSF50978">
    <property type="entry name" value="WD40 repeat-like"/>
    <property type="match status" value="1"/>
</dbReference>
<dbReference type="InterPro" id="IPR001680">
    <property type="entry name" value="WD40_rpt"/>
</dbReference>
<dbReference type="Pfam" id="PF05175">
    <property type="entry name" value="MTS"/>
    <property type="match status" value="1"/>
</dbReference>
<dbReference type="Gene3D" id="2.130.10.10">
    <property type="entry name" value="YVTN repeat-like/Quinoprotein amine dehydrogenase"/>
    <property type="match status" value="1"/>
</dbReference>
<comment type="similarity">
    <text evidence="4">Belongs to the WD repeat PROPPIN family.</text>
</comment>
<organism evidence="7">
    <name type="scientific">Ostreococcus tauri</name>
    <name type="common">Marine green alga</name>
    <dbReference type="NCBI Taxonomy" id="70448"/>
    <lineage>
        <taxon>Eukaryota</taxon>
        <taxon>Viridiplantae</taxon>
        <taxon>Chlorophyta</taxon>
        <taxon>Mamiellophyceae</taxon>
        <taxon>Mamiellales</taxon>
        <taxon>Bathycoccaceae</taxon>
        <taxon>Ostreococcus</taxon>
    </lineage>
</organism>
<feature type="domain" description="Methyltransferase small" evidence="6">
    <location>
        <begin position="579"/>
        <end position="636"/>
    </location>
</feature>
<protein>
    <recommendedName>
        <fullName evidence="6">Methyltransferase small domain-containing protein</fullName>
    </recommendedName>
</protein>
<dbReference type="AlphaFoldDB" id="A0A1Y5IGB2"/>
<evidence type="ECO:0000256" key="2">
    <source>
        <dbReference type="ARBA" id="ARBA00022574"/>
    </source>
</evidence>
<comment type="subcellular location">
    <subcellularLocation>
        <location evidence="1">Preautophagosomal structure membrane</location>
        <topology evidence="1">Peripheral membrane protein</topology>
    </subcellularLocation>
</comment>
<dbReference type="InterPro" id="IPR007848">
    <property type="entry name" value="Small_mtfrase_dom"/>
</dbReference>
<dbReference type="Gene3D" id="3.40.50.150">
    <property type="entry name" value="Vaccinia Virus protein VP39"/>
    <property type="match status" value="2"/>
</dbReference>
<dbReference type="GO" id="GO:0008168">
    <property type="term" value="F:methyltransferase activity"/>
    <property type="evidence" value="ECO:0007669"/>
    <property type="project" value="InterPro"/>
</dbReference>
<dbReference type="PANTHER" id="PTHR11227">
    <property type="entry name" value="WD-REPEAT PROTEIN INTERACTING WITH PHOSPHOINOSIDES WIPI -RELATED"/>
    <property type="match status" value="1"/>
</dbReference>
<name>A0A1Y5IGB2_OSTTA</name>
<evidence type="ECO:0000256" key="3">
    <source>
        <dbReference type="ARBA" id="ARBA00022737"/>
    </source>
</evidence>
<evidence type="ECO:0000256" key="4">
    <source>
        <dbReference type="ARBA" id="ARBA00025740"/>
    </source>
</evidence>
<evidence type="ECO:0000256" key="1">
    <source>
        <dbReference type="ARBA" id="ARBA00004623"/>
    </source>
</evidence>